<sequence>MPAKAHLEKSFPARPPRSRPASGIAATGNTASASEASTPTPASGTGSGVRLGLAVSPSEASPLGVARPAAPSRVKKRISATPTPRASPSHASLQSLSQESRAATPERYTGTITDRTDDELGLASRQALQDALRREWLDREKFIARIDELDAIQQTQEDKLADGGKALESTQGKLESALNEQQVLEAELEAANDLIDRLRHSSSEAERQLRQSQRRYADQEKAFEAERSVHLAEQQHLHQRIKSLSAERSARPNTDDAHAALQEELVTITASHQTLVQQLTTLADELHEIKADNSKLLEENESWQLLIEERTLAGTMRGGLLPATTEGANGGASNGVTAPSSIRVKEPNALETLEEQLEMDELHSELEQQQSIFDESDRVLTAELQRVSSGGSFLSASPNNGGMSGSLAHELGSIPSFAELDTLRTENKTLKESNKALALYCSKILDRILASEGYEHVLSTDYRTRRGLRPSSTSSKAKFNIEELAKTMETSGPPPVPELPPRPAPVAPAASKPRPQSMLLPRSNSSNNVNARSAGDVSPPKKDDDKRARRGFSIDFRSLGFGQAEKPEPKPVLKPLQLASRAAPAAHRDPGPRSSTSSMPPPPLPSPSVGVARKLDQTEEDEDDLKERHRMQAALKLMGIDPNANNGTIPPPPSQVLADNASAKDIDAATPSSSGAGSWFSRRLSRQPTSATTPASAQNASASESPAVPSDRSERGRSTPLARLSVVLSANDVAAITGGLQLSDVHPDMDDGEAAAAALRAYDAREREQARLLAEGKSQAAYTSPSKVLRPSVARSNSTVSTGSSDIGGTVARNWYNGDARNSYSSEPRNSYTADLAQRNSYTNGGSKHQPRASVSTLWSMGSSTNDAEHLIEA</sequence>
<dbReference type="EMBL" id="CP086716">
    <property type="protein sequence ID" value="WOO80626.1"/>
    <property type="molecule type" value="Genomic_DNA"/>
</dbReference>
<feature type="compositionally biased region" description="Polar residues" evidence="1">
    <location>
        <begin position="822"/>
        <end position="866"/>
    </location>
</feature>
<evidence type="ECO:0000313" key="3">
    <source>
        <dbReference type="Proteomes" id="UP000827549"/>
    </source>
</evidence>
<evidence type="ECO:0000256" key="1">
    <source>
        <dbReference type="SAM" id="MobiDB-lite"/>
    </source>
</evidence>
<feature type="region of interest" description="Disordered" evidence="1">
    <location>
        <begin position="822"/>
        <end position="874"/>
    </location>
</feature>
<feature type="compositionally biased region" description="Pro residues" evidence="1">
    <location>
        <begin position="492"/>
        <end position="506"/>
    </location>
</feature>
<dbReference type="Proteomes" id="UP000827549">
    <property type="component" value="Chromosome 3"/>
</dbReference>
<dbReference type="RefSeq" id="XP_062626658.1">
    <property type="nucleotide sequence ID" value="XM_062770674.1"/>
</dbReference>
<keyword evidence="3" id="KW-1185">Reference proteome</keyword>
<protein>
    <submittedName>
        <fullName evidence="2">Uncharacterized protein</fullName>
    </submittedName>
</protein>
<dbReference type="PANTHER" id="PTHR38120:SF1">
    <property type="entry name" value="M PROTEIN, SEROTYPE 2.1"/>
    <property type="match status" value="1"/>
</dbReference>
<gene>
    <name evidence="2" type="ORF">LOC62_03G004152</name>
</gene>
<evidence type="ECO:0000313" key="2">
    <source>
        <dbReference type="EMBL" id="WOO80626.1"/>
    </source>
</evidence>
<feature type="compositionally biased region" description="Basic and acidic residues" evidence="1">
    <location>
        <begin position="1"/>
        <end position="11"/>
    </location>
</feature>
<organism evidence="2 3">
    <name type="scientific">Vanrija pseudolonga</name>
    <dbReference type="NCBI Taxonomy" id="143232"/>
    <lineage>
        <taxon>Eukaryota</taxon>
        <taxon>Fungi</taxon>
        <taxon>Dikarya</taxon>
        <taxon>Basidiomycota</taxon>
        <taxon>Agaricomycotina</taxon>
        <taxon>Tremellomycetes</taxon>
        <taxon>Trichosporonales</taxon>
        <taxon>Trichosporonaceae</taxon>
        <taxon>Vanrija</taxon>
    </lineage>
</organism>
<feature type="compositionally biased region" description="Polar residues" evidence="1">
    <location>
        <begin position="686"/>
        <end position="704"/>
    </location>
</feature>
<feature type="region of interest" description="Disordered" evidence="1">
    <location>
        <begin position="202"/>
        <end position="222"/>
    </location>
</feature>
<reference evidence="2" key="1">
    <citation type="submission" date="2023-10" db="EMBL/GenBank/DDBJ databases">
        <authorList>
            <person name="Noh H."/>
        </authorList>
    </citation>
    <scope>NUCLEOTIDE SEQUENCE</scope>
    <source>
        <strain evidence="2">DUCC4014</strain>
    </source>
</reference>
<name>A0AAF0YA63_9TREE</name>
<feature type="region of interest" description="Disordered" evidence="1">
    <location>
        <begin position="234"/>
        <end position="255"/>
    </location>
</feature>
<dbReference type="GeneID" id="87807392"/>
<dbReference type="PANTHER" id="PTHR38120">
    <property type="entry name" value="EXPRESSED PROTEIN"/>
    <property type="match status" value="1"/>
</dbReference>
<feature type="compositionally biased region" description="Low complexity" evidence="1">
    <location>
        <begin position="30"/>
        <end position="44"/>
    </location>
</feature>
<feature type="compositionally biased region" description="Low complexity" evidence="1">
    <location>
        <begin position="522"/>
        <end position="534"/>
    </location>
</feature>
<proteinExistence type="predicted"/>
<feature type="region of interest" description="Disordered" evidence="1">
    <location>
        <begin position="488"/>
        <end position="720"/>
    </location>
</feature>
<feature type="compositionally biased region" description="Polar residues" evidence="1">
    <location>
        <begin position="80"/>
        <end position="101"/>
    </location>
</feature>
<accession>A0AAF0YA63</accession>
<dbReference type="AlphaFoldDB" id="A0AAF0YA63"/>
<feature type="region of interest" description="Disordered" evidence="1">
    <location>
        <begin position="1"/>
        <end position="115"/>
    </location>
</feature>